<evidence type="ECO:0000313" key="3">
    <source>
        <dbReference type="EMBL" id="CAB3846285.1"/>
    </source>
</evidence>
<dbReference type="RefSeq" id="WP_180098299.1">
    <property type="nucleotide sequence ID" value="NZ_CADIKR010000002.1"/>
</dbReference>
<feature type="domain" description="DUF6708" evidence="2">
    <location>
        <begin position="114"/>
        <end position="293"/>
    </location>
</feature>
<keyword evidence="1" id="KW-0472">Membrane</keyword>
<dbReference type="Pfam" id="PF20455">
    <property type="entry name" value="DUF6708"/>
    <property type="match status" value="1"/>
</dbReference>
<feature type="transmembrane region" description="Helical" evidence="1">
    <location>
        <begin position="256"/>
        <end position="280"/>
    </location>
</feature>
<feature type="transmembrane region" description="Helical" evidence="1">
    <location>
        <begin position="67"/>
        <end position="89"/>
    </location>
</feature>
<protein>
    <recommendedName>
        <fullName evidence="2">DUF6708 domain-containing protein</fullName>
    </recommendedName>
</protein>
<evidence type="ECO:0000259" key="2">
    <source>
        <dbReference type="Pfam" id="PF20455"/>
    </source>
</evidence>
<dbReference type="Proteomes" id="UP000507140">
    <property type="component" value="Unassembled WGS sequence"/>
</dbReference>
<dbReference type="EMBL" id="CADIKR010000002">
    <property type="protein sequence ID" value="CAB3846285.1"/>
    <property type="molecule type" value="Genomic_DNA"/>
</dbReference>
<accession>A0ABM8LAQ1</accession>
<evidence type="ECO:0000256" key="1">
    <source>
        <dbReference type="SAM" id="Phobius"/>
    </source>
</evidence>
<dbReference type="InterPro" id="IPR046554">
    <property type="entry name" value="DUF6708"/>
</dbReference>
<keyword evidence="1" id="KW-1133">Transmembrane helix</keyword>
<proteinExistence type="predicted"/>
<sequence>MRTIRKSGQSRPSFDEIQSKWRLFRFASTLLPVLPDTQEPAAIVATRLNDHCVEVVSNTLQTEGAGFLLRLFTFFGLLSFILAVIGVFGGWSAGVLVLSLGLPCIGLIWFFLPCLLAPRYRYRSSKVRFDRRSRRVYYVPYPEESSDAILELEWDRLQGISWSTGQAQAYLYLVGYTCNLPESQLVKIPIMFTEKIFASHIWAWLHGFMDKVEALPAPKIIAFPQNSRDVLMRYGGRWIAWSLTTKKGRLWLPLMIWVNLAVLLMFMPVLALPQLIVLLYPEIRFPEESDRHCGFSTD</sequence>
<feature type="transmembrane region" description="Helical" evidence="1">
    <location>
        <begin position="95"/>
        <end position="116"/>
    </location>
</feature>
<keyword evidence="1" id="KW-0812">Transmembrane</keyword>
<evidence type="ECO:0000313" key="4">
    <source>
        <dbReference type="Proteomes" id="UP000507140"/>
    </source>
</evidence>
<reference evidence="3 4" key="1">
    <citation type="submission" date="2020-04" db="EMBL/GenBank/DDBJ databases">
        <authorList>
            <person name="De Canck E."/>
        </authorList>
    </citation>
    <scope>NUCLEOTIDE SEQUENCE [LARGE SCALE GENOMIC DNA]</scope>
    <source>
        <strain evidence="3 4">LMG 3415</strain>
    </source>
</reference>
<name>A0ABM8LAQ1_9BURK</name>
<comment type="caution">
    <text evidence="3">The sequence shown here is derived from an EMBL/GenBank/DDBJ whole genome shotgun (WGS) entry which is preliminary data.</text>
</comment>
<keyword evidence="4" id="KW-1185">Reference proteome</keyword>
<gene>
    <name evidence="3" type="ORF">LMG3415_01692</name>
</gene>
<organism evidence="3 4">
    <name type="scientific">Achromobacter mucicolens</name>
    <dbReference type="NCBI Taxonomy" id="1389922"/>
    <lineage>
        <taxon>Bacteria</taxon>
        <taxon>Pseudomonadati</taxon>
        <taxon>Pseudomonadota</taxon>
        <taxon>Betaproteobacteria</taxon>
        <taxon>Burkholderiales</taxon>
        <taxon>Alcaligenaceae</taxon>
        <taxon>Achromobacter</taxon>
    </lineage>
</organism>